<dbReference type="AlphaFoldDB" id="A0AAW6SSC9"/>
<evidence type="ECO:0000313" key="4">
    <source>
        <dbReference type="Proteomes" id="UP001159179"/>
    </source>
</evidence>
<dbReference type="Gene3D" id="3.20.20.80">
    <property type="entry name" value="Glycosidases"/>
    <property type="match status" value="1"/>
</dbReference>
<dbReference type="InterPro" id="IPR017853">
    <property type="entry name" value="GH"/>
</dbReference>
<protein>
    <submittedName>
        <fullName evidence="3">DUF1906 domain-containing protein</fullName>
    </submittedName>
</protein>
<keyword evidence="1" id="KW-1133">Transmembrane helix</keyword>
<dbReference type="EMBL" id="JAROYP010000001">
    <property type="protein sequence ID" value="MDH5159687.1"/>
    <property type="molecule type" value="Genomic_DNA"/>
</dbReference>
<dbReference type="SUPFAM" id="SSF51445">
    <property type="entry name" value="(Trans)glycosidases"/>
    <property type="match status" value="1"/>
</dbReference>
<keyword evidence="1" id="KW-0812">Transmembrane</keyword>
<evidence type="ECO:0000256" key="1">
    <source>
        <dbReference type="SAM" id="Phobius"/>
    </source>
</evidence>
<feature type="transmembrane region" description="Helical" evidence="1">
    <location>
        <begin position="12"/>
        <end position="30"/>
    </location>
</feature>
<dbReference type="Pfam" id="PF08924">
    <property type="entry name" value="Rv2525c_GlyHyd-like"/>
    <property type="match status" value="1"/>
</dbReference>
<feature type="domain" description="Rv2525c-like glycoside hydrolase-like" evidence="2">
    <location>
        <begin position="85"/>
        <end position="189"/>
    </location>
</feature>
<evidence type="ECO:0000259" key="2">
    <source>
        <dbReference type="Pfam" id="PF08924"/>
    </source>
</evidence>
<dbReference type="InterPro" id="IPR015020">
    <property type="entry name" value="Rv2525c-like_Glyco_Hydro-like"/>
</dbReference>
<evidence type="ECO:0000313" key="3">
    <source>
        <dbReference type="EMBL" id="MDH5159687.1"/>
    </source>
</evidence>
<organism evidence="3 4">
    <name type="scientific">Heyndrickxia oleronia</name>
    <dbReference type="NCBI Taxonomy" id="38875"/>
    <lineage>
        <taxon>Bacteria</taxon>
        <taxon>Bacillati</taxon>
        <taxon>Bacillota</taxon>
        <taxon>Bacilli</taxon>
        <taxon>Bacillales</taxon>
        <taxon>Bacillaceae</taxon>
        <taxon>Heyndrickxia</taxon>
    </lineage>
</organism>
<gene>
    <name evidence="3" type="ORF">P5X88_01995</name>
</gene>
<name>A0AAW6SSC9_9BACI</name>
<comment type="caution">
    <text evidence="3">The sequence shown here is derived from an EMBL/GenBank/DDBJ whole genome shotgun (WGS) entry which is preliminary data.</text>
</comment>
<dbReference type="RefSeq" id="WP_259545263.1">
    <property type="nucleotide sequence ID" value="NZ_JAROYP010000001.1"/>
</dbReference>
<accession>A0AAW6SSC9</accession>
<proteinExistence type="predicted"/>
<dbReference type="Proteomes" id="UP001159179">
    <property type="component" value="Unassembled WGS sequence"/>
</dbReference>
<sequence>MNNKNEFLNWKFILPLFIGLLLIILVPLYYNYNKEDQKKLDNQSSQENKKQENAPKYLWGVDSASKTTKEMYKCVNENFGKPKVWGRYIGTNEEVSTGLTQQEIELLHEKKVKILLIYNHFSNATTQKAGQQEAKKAIKYAKELRVPKDTLLFADIEPNYPVDSAFIKGWVETLNKSDYLPGIYGVFDKNQKLFSAFNKAGNDVKEKAIIWSAAPNINITSKEKAPKYNPTGPKESKILGWQYGIDAKKCNIDTNLFKGEIEKNLW</sequence>
<reference evidence="3" key="1">
    <citation type="submission" date="2023-03" db="EMBL/GenBank/DDBJ databases">
        <title>Bacterial isolates from washroom surfaces on a university campus.</title>
        <authorList>
            <person name="Holman D.B."/>
            <person name="Gzyl K.E."/>
            <person name="Taheri A.E."/>
        </authorList>
    </citation>
    <scope>NUCLEOTIDE SEQUENCE</scope>
    <source>
        <strain evidence="3">RD03</strain>
    </source>
</reference>
<keyword evidence="1" id="KW-0472">Membrane</keyword>